<comment type="subcellular location">
    <subcellularLocation>
        <location evidence="1">Membrane</location>
    </subcellularLocation>
</comment>
<dbReference type="InterPro" id="IPR013083">
    <property type="entry name" value="Znf_RING/FYVE/PHD"/>
</dbReference>
<dbReference type="InterPro" id="IPR017907">
    <property type="entry name" value="Znf_RING_CS"/>
</dbReference>
<feature type="transmembrane region" description="Helical" evidence="10">
    <location>
        <begin position="143"/>
        <end position="167"/>
    </location>
</feature>
<feature type="transmembrane region" description="Helical" evidence="10">
    <location>
        <begin position="65"/>
        <end position="87"/>
    </location>
</feature>
<dbReference type="GO" id="GO:0016020">
    <property type="term" value="C:membrane"/>
    <property type="evidence" value="ECO:0007669"/>
    <property type="project" value="UniProtKB-SubCell"/>
</dbReference>
<keyword evidence="3" id="KW-0479">Metal-binding</keyword>
<reference evidence="12 13" key="1">
    <citation type="journal article" date="2016" name="Mol. Biol. Evol.">
        <title>Comparative Genomics of Early-Diverging Mushroom-Forming Fungi Provides Insights into the Origins of Lignocellulose Decay Capabilities.</title>
        <authorList>
            <person name="Nagy L.G."/>
            <person name="Riley R."/>
            <person name="Tritt A."/>
            <person name="Adam C."/>
            <person name="Daum C."/>
            <person name="Floudas D."/>
            <person name="Sun H."/>
            <person name="Yadav J.S."/>
            <person name="Pangilinan J."/>
            <person name="Larsson K.H."/>
            <person name="Matsuura K."/>
            <person name="Barry K."/>
            <person name="Labutti K."/>
            <person name="Kuo R."/>
            <person name="Ohm R.A."/>
            <person name="Bhattacharya S.S."/>
            <person name="Shirouzu T."/>
            <person name="Yoshinaga Y."/>
            <person name="Martin F.M."/>
            <person name="Grigoriev I.V."/>
            <person name="Hibbett D.S."/>
        </authorList>
    </citation>
    <scope>NUCLEOTIDE SEQUENCE [LARGE SCALE GENOMIC DNA]</scope>
    <source>
        <strain evidence="12 13">L-15889</strain>
    </source>
</reference>
<evidence type="ECO:0000313" key="12">
    <source>
        <dbReference type="EMBL" id="KZT65200.1"/>
    </source>
</evidence>
<dbReference type="AlphaFoldDB" id="A0A165M3Y0"/>
<dbReference type="PROSITE" id="PS00518">
    <property type="entry name" value="ZF_RING_1"/>
    <property type="match status" value="1"/>
</dbReference>
<keyword evidence="7 10" id="KW-0472">Membrane</keyword>
<dbReference type="EMBL" id="KV429110">
    <property type="protein sequence ID" value="KZT65200.1"/>
    <property type="molecule type" value="Genomic_DNA"/>
</dbReference>
<keyword evidence="5" id="KW-0862">Zinc</keyword>
<evidence type="ECO:0000256" key="2">
    <source>
        <dbReference type="ARBA" id="ARBA00022692"/>
    </source>
</evidence>
<dbReference type="SUPFAM" id="SSF57850">
    <property type="entry name" value="RING/U-box"/>
    <property type="match status" value="1"/>
</dbReference>
<evidence type="ECO:0000256" key="6">
    <source>
        <dbReference type="ARBA" id="ARBA00022989"/>
    </source>
</evidence>
<feature type="region of interest" description="Disordered" evidence="9">
    <location>
        <begin position="403"/>
        <end position="429"/>
    </location>
</feature>
<dbReference type="Gene3D" id="3.30.40.10">
    <property type="entry name" value="Zinc/RING finger domain, C3HC4 (zinc finger)"/>
    <property type="match status" value="1"/>
</dbReference>
<feature type="domain" description="RING-type" evidence="11">
    <location>
        <begin position="206"/>
        <end position="250"/>
    </location>
</feature>
<evidence type="ECO:0000259" key="11">
    <source>
        <dbReference type="PROSITE" id="PS50089"/>
    </source>
</evidence>
<protein>
    <recommendedName>
        <fullName evidence="11">RING-type domain-containing protein</fullName>
    </recommendedName>
</protein>
<feature type="transmembrane region" description="Helical" evidence="10">
    <location>
        <begin position="108"/>
        <end position="131"/>
    </location>
</feature>
<sequence length="429" mass="48642">MRSLAAVYYHPCFFQILFVSFLSRLHLLWFFALALYPALRSTSKWKYAPSRAYSTLLTGILLPELYDLTIASGLGVIHLITFFTVEISWKRDRLAHDNRRHAFGLAKVWWSIEGCFWYHVPVGLMIIFTVAQVGLDAMNWTEVTAFLLFLAVVLHVMIWPLMTMAMVNRDARTSSPRTYTYPFTSENMADALPGARRRKVPADGECAICSSPFRETRCPIIEIPRCGHLFCKACMSDWIRTDHYSCPMCRYNFRYDLIAIINRPFKAKAFYRAIQIAALIWDEAVAVLGVLFLDSRAARVHDELNSRTDLNNGGWSHDTAANIDMPGAYIERRAMATFQPSARGDALAWPEQDSAMQNAARVVAPHEGRNFVEDFLALCAGYDVDPGEAITMVLARMTLTLREGPGSQHDRPQLRPLADVWSSDPRAGR</sequence>
<keyword evidence="13" id="KW-1185">Reference proteome</keyword>
<evidence type="ECO:0000256" key="8">
    <source>
        <dbReference type="PROSITE-ProRule" id="PRU00175"/>
    </source>
</evidence>
<dbReference type="InterPro" id="IPR001841">
    <property type="entry name" value="Znf_RING"/>
</dbReference>
<feature type="transmembrane region" description="Helical" evidence="10">
    <location>
        <begin position="12"/>
        <end position="36"/>
    </location>
</feature>
<keyword evidence="6 10" id="KW-1133">Transmembrane helix</keyword>
<gene>
    <name evidence="12" type="ORF">DAEQUDRAFT_769052</name>
</gene>
<dbReference type="PANTHER" id="PTHR46539">
    <property type="entry name" value="E3 UBIQUITIN-PROTEIN LIGASE ATL42"/>
    <property type="match status" value="1"/>
</dbReference>
<evidence type="ECO:0000256" key="3">
    <source>
        <dbReference type="ARBA" id="ARBA00022723"/>
    </source>
</evidence>
<organism evidence="12 13">
    <name type="scientific">Daedalea quercina L-15889</name>
    <dbReference type="NCBI Taxonomy" id="1314783"/>
    <lineage>
        <taxon>Eukaryota</taxon>
        <taxon>Fungi</taxon>
        <taxon>Dikarya</taxon>
        <taxon>Basidiomycota</taxon>
        <taxon>Agaricomycotina</taxon>
        <taxon>Agaricomycetes</taxon>
        <taxon>Polyporales</taxon>
        <taxon>Fomitopsis</taxon>
    </lineage>
</organism>
<evidence type="ECO:0000256" key="5">
    <source>
        <dbReference type="ARBA" id="ARBA00022833"/>
    </source>
</evidence>
<accession>A0A165M3Y0</accession>
<keyword evidence="4 8" id="KW-0863">Zinc-finger</keyword>
<dbReference type="GO" id="GO:0008270">
    <property type="term" value="F:zinc ion binding"/>
    <property type="evidence" value="ECO:0007669"/>
    <property type="project" value="UniProtKB-KW"/>
</dbReference>
<dbReference type="Pfam" id="PF13639">
    <property type="entry name" value="zf-RING_2"/>
    <property type="match status" value="1"/>
</dbReference>
<evidence type="ECO:0000256" key="9">
    <source>
        <dbReference type="SAM" id="MobiDB-lite"/>
    </source>
</evidence>
<dbReference type="PANTHER" id="PTHR46539:SF1">
    <property type="entry name" value="E3 UBIQUITIN-PROTEIN LIGASE ATL42"/>
    <property type="match status" value="1"/>
</dbReference>
<evidence type="ECO:0000256" key="10">
    <source>
        <dbReference type="SAM" id="Phobius"/>
    </source>
</evidence>
<evidence type="ECO:0000256" key="4">
    <source>
        <dbReference type="ARBA" id="ARBA00022771"/>
    </source>
</evidence>
<keyword evidence="2 10" id="KW-0812">Transmembrane</keyword>
<dbReference type="Proteomes" id="UP000076727">
    <property type="component" value="Unassembled WGS sequence"/>
</dbReference>
<dbReference type="OrthoDB" id="8062037at2759"/>
<name>A0A165M3Y0_9APHY</name>
<evidence type="ECO:0000256" key="7">
    <source>
        <dbReference type="ARBA" id="ARBA00023136"/>
    </source>
</evidence>
<dbReference type="STRING" id="1314783.A0A165M3Y0"/>
<evidence type="ECO:0000256" key="1">
    <source>
        <dbReference type="ARBA" id="ARBA00004370"/>
    </source>
</evidence>
<evidence type="ECO:0000313" key="13">
    <source>
        <dbReference type="Proteomes" id="UP000076727"/>
    </source>
</evidence>
<dbReference type="SMART" id="SM00184">
    <property type="entry name" value="RING"/>
    <property type="match status" value="1"/>
</dbReference>
<proteinExistence type="predicted"/>
<dbReference type="PROSITE" id="PS50089">
    <property type="entry name" value="ZF_RING_2"/>
    <property type="match status" value="1"/>
</dbReference>